<dbReference type="GeneID" id="36562317"/>
<proteinExistence type="predicted"/>
<dbReference type="VEuPathDB" id="FungiDB:P170DRAFT_508858"/>
<evidence type="ECO:0000313" key="2">
    <source>
        <dbReference type="Proteomes" id="UP000234275"/>
    </source>
</evidence>
<dbReference type="AlphaFoldDB" id="A0A2I2GCW9"/>
<protein>
    <submittedName>
        <fullName evidence="1">Uncharacterized protein</fullName>
    </submittedName>
</protein>
<accession>A0A2I2GCW9</accession>
<dbReference type="OrthoDB" id="10016792at2759"/>
<dbReference type="Proteomes" id="UP000234275">
    <property type="component" value="Unassembled WGS sequence"/>
</dbReference>
<comment type="caution">
    <text evidence="1">The sequence shown here is derived from an EMBL/GenBank/DDBJ whole genome shotgun (WGS) entry which is preliminary data.</text>
</comment>
<name>A0A2I2GCW9_9EURO</name>
<reference evidence="1 2" key="1">
    <citation type="submission" date="2016-12" db="EMBL/GenBank/DDBJ databases">
        <title>The genomes of Aspergillus section Nigri reveals drivers in fungal speciation.</title>
        <authorList>
            <consortium name="DOE Joint Genome Institute"/>
            <person name="Vesth T.C."/>
            <person name="Nybo J."/>
            <person name="Theobald S."/>
            <person name="Brandl J."/>
            <person name="Frisvad J.C."/>
            <person name="Nielsen K.F."/>
            <person name="Lyhne E.K."/>
            <person name="Kogle M.E."/>
            <person name="Kuo A."/>
            <person name="Riley R."/>
            <person name="Clum A."/>
            <person name="Nolan M."/>
            <person name="Lipzen A."/>
            <person name="Salamov A."/>
            <person name="Henrissat B."/>
            <person name="Wiebenga A."/>
            <person name="De Vries R.P."/>
            <person name="Grigoriev I.V."/>
            <person name="Mortensen U.H."/>
            <person name="Andersen M.R."/>
            <person name="Baker S.E."/>
        </authorList>
    </citation>
    <scope>NUCLEOTIDE SEQUENCE [LARGE SCALE GENOMIC DNA]</scope>
    <source>
        <strain evidence="1 2">IBT 23096</strain>
    </source>
</reference>
<sequence>MPTTSDVYEFWGCADVRVYRVFFWLDSIKRRPEVEAAKKNALVKISITHEGDSSYYDRTDRVHTFAHDPICPGWSYRLLSTPYQGQNFEVVESGDIVSDRGVTMAYAAPSPFASWTISLHHLDYDKLDLSGITGGRFEFFGTSRAFGV</sequence>
<organism evidence="1 2">
    <name type="scientific">Aspergillus steynii IBT 23096</name>
    <dbReference type="NCBI Taxonomy" id="1392250"/>
    <lineage>
        <taxon>Eukaryota</taxon>
        <taxon>Fungi</taxon>
        <taxon>Dikarya</taxon>
        <taxon>Ascomycota</taxon>
        <taxon>Pezizomycotina</taxon>
        <taxon>Eurotiomycetes</taxon>
        <taxon>Eurotiomycetidae</taxon>
        <taxon>Eurotiales</taxon>
        <taxon>Aspergillaceae</taxon>
        <taxon>Aspergillus</taxon>
        <taxon>Aspergillus subgen. Circumdati</taxon>
    </lineage>
</organism>
<keyword evidence="2" id="KW-1185">Reference proteome</keyword>
<gene>
    <name evidence="1" type="ORF">P170DRAFT_508858</name>
</gene>
<dbReference type="RefSeq" id="XP_024706014.1">
    <property type="nucleotide sequence ID" value="XM_024854611.1"/>
</dbReference>
<dbReference type="STRING" id="1392250.A0A2I2GCW9"/>
<evidence type="ECO:0000313" key="1">
    <source>
        <dbReference type="EMBL" id="PLB50712.1"/>
    </source>
</evidence>
<dbReference type="EMBL" id="MSFO01000003">
    <property type="protein sequence ID" value="PLB50712.1"/>
    <property type="molecule type" value="Genomic_DNA"/>
</dbReference>